<evidence type="ECO:0000313" key="2">
    <source>
        <dbReference type="EMBL" id="KAK0493773.1"/>
    </source>
</evidence>
<dbReference type="AlphaFoldDB" id="A0AA39Q034"/>
<evidence type="ECO:0000259" key="1">
    <source>
        <dbReference type="Pfam" id="PF14214"/>
    </source>
</evidence>
<reference evidence="2" key="1">
    <citation type="submission" date="2023-06" db="EMBL/GenBank/DDBJ databases">
        <authorList>
            <consortium name="Lawrence Berkeley National Laboratory"/>
            <person name="Ahrendt S."/>
            <person name="Sahu N."/>
            <person name="Indic B."/>
            <person name="Wong-Bajracharya J."/>
            <person name="Merenyi Z."/>
            <person name="Ke H.-M."/>
            <person name="Monk M."/>
            <person name="Kocsube S."/>
            <person name="Drula E."/>
            <person name="Lipzen A."/>
            <person name="Balint B."/>
            <person name="Henrissat B."/>
            <person name="Andreopoulos B."/>
            <person name="Martin F.M."/>
            <person name="Harder C.B."/>
            <person name="Rigling D."/>
            <person name="Ford K.L."/>
            <person name="Foster G.D."/>
            <person name="Pangilinan J."/>
            <person name="Papanicolaou A."/>
            <person name="Barry K."/>
            <person name="LaButti K."/>
            <person name="Viragh M."/>
            <person name="Koriabine M."/>
            <person name="Yan M."/>
            <person name="Riley R."/>
            <person name="Champramary S."/>
            <person name="Plett K.L."/>
            <person name="Tsai I.J."/>
            <person name="Slot J."/>
            <person name="Sipos G."/>
            <person name="Plett J."/>
            <person name="Nagy L.G."/>
            <person name="Grigoriev I.V."/>
        </authorList>
    </citation>
    <scope>NUCLEOTIDE SEQUENCE</scope>
    <source>
        <strain evidence="2">HWK02</strain>
    </source>
</reference>
<sequence>MLQRRSMLLHTSLKVKRSNFAHIATKFAKVTPEAIHAVAEWVGNGDFITADNEDERQALELMCGVRAVTAHVAGSGSSHSVMRNEIRGLTIDKGLPSFYITINPADVYNPIIKFLSGDEIDLNSLLPGDIPKFHDQSILIAKNPAIAARFFNLYMKAFAPILKCPRVLWVLLRLIMDVWKHKREAPYIAIC</sequence>
<name>A0AA39Q034_9AGAR</name>
<dbReference type="EMBL" id="JAUEPU010000023">
    <property type="protein sequence ID" value="KAK0493773.1"/>
    <property type="molecule type" value="Genomic_DNA"/>
</dbReference>
<proteinExistence type="predicted"/>
<feature type="domain" description="Helitron helicase-like" evidence="1">
    <location>
        <begin position="42"/>
        <end position="162"/>
    </location>
</feature>
<comment type="caution">
    <text evidence="2">The sequence shown here is derived from an EMBL/GenBank/DDBJ whole genome shotgun (WGS) entry which is preliminary data.</text>
</comment>
<dbReference type="InterPro" id="IPR025476">
    <property type="entry name" value="Helitron_helicase-like"/>
</dbReference>
<protein>
    <recommendedName>
        <fullName evidence="1">Helitron helicase-like domain-containing protein</fullName>
    </recommendedName>
</protein>
<keyword evidence="3" id="KW-1185">Reference proteome</keyword>
<dbReference type="Proteomes" id="UP001175228">
    <property type="component" value="Unassembled WGS sequence"/>
</dbReference>
<accession>A0AA39Q034</accession>
<organism evidence="2 3">
    <name type="scientific">Armillaria luteobubalina</name>
    <dbReference type="NCBI Taxonomy" id="153913"/>
    <lineage>
        <taxon>Eukaryota</taxon>
        <taxon>Fungi</taxon>
        <taxon>Dikarya</taxon>
        <taxon>Basidiomycota</taxon>
        <taxon>Agaricomycotina</taxon>
        <taxon>Agaricomycetes</taxon>
        <taxon>Agaricomycetidae</taxon>
        <taxon>Agaricales</taxon>
        <taxon>Marasmiineae</taxon>
        <taxon>Physalacriaceae</taxon>
        <taxon>Armillaria</taxon>
    </lineage>
</organism>
<gene>
    <name evidence="2" type="ORF">EDD18DRAFT_1310536</name>
</gene>
<dbReference type="Pfam" id="PF14214">
    <property type="entry name" value="Helitron_like_N"/>
    <property type="match status" value="1"/>
</dbReference>
<evidence type="ECO:0000313" key="3">
    <source>
        <dbReference type="Proteomes" id="UP001175228"/>
    </source>
</evidence>